<feature type="region of interest" description="Disordered" evidence="16">
    <location>
        <begin position="528"/>
        <end position="547"/>
    </location>
</feature>
<sequence>MKAIALLIVLAECFRRGDSQFPRVCTNDAALDRKECCPVPPGFTEPCGGTGRGHCADIPDLVVEDVHWKDAYHVDDRRHWPTVFFNRTCLCEGNFSGYDCTRCSWGYRGPSCETKQQPTVRRNIRDISTKERAKFRRYMDRAKNTVSDFVFALEFKENIKGSQDFANISVYDYFVAVHYYASRETLPPSSTGICVEEKDCSLDFAHEGAGFPTWHRAFLLEAERALQEVNGDPDWTLPYWDWSAAEQHQCDICTNEYVGTNDEHGNLDSESIFATWRTICEHQVPFYNDTHTNHTRPCDVTKPTGRLKRNPGHQDPNRFGPSMTRLPLATEVDFALRFPVFDTPPYSRTSNCSFRNLLDGFADTSTGKYRGDITHEDGTLVPGAHTLHNHVHLYLNGTMSTGVITAANDPIFLLHHSNVDRLFETWIRRHGTADSAQPERGAPPGHNRHEYMVPFFPPYSHADMFKPSTELGYDYQELHGQGKHKESDMGECSAAWPGRLEFWGSAGVLLFFVVVCLLTTACSRLTSPKTRGPVQPALSQPLLEDVR</sequence>
<dbReference type="EC" id="1.14.18.1" evidence="4"/>
<evidence type="ECO:0000256" key="3">
    <source>
        <dbReference type="ARBA" id="ARBA00009928"/>
    </source>
</evidence>
<dbReference type="Proteomes" id="UP000001554">
    <property type="component" value="Chromosome 8"/>
</dbReference>
<dbReference type="KEGG" id="bfo:118421210"/>
<dbReference type="PROSITE" id="PS00497">
    <property type="entry name" value="TYROSINASE_1"/>
    <property type="match status" value="1"/>
</dbReference>
<dbReference type="Pfam" id="PF00264">
    <property type="entry name" value="Tyrosinase"/>
    <property type="match status" value="1"/>
</dbReference>
<feature type="domain" description="Tyrosinase copper-binding" evidence="19">
    <location>
        <begin position="206"/>
        <end position="223"/>
    </location>
</feature>
<evidence type="ECO:0000256" key="14">
    <source>
        <dbReference type="ARBA" id="ARBA00039304"/>
    </source>
</evidence>
<dbReference type="GO" id="GO:0043473">
    <property type="term" value="P:pigmentation"/>
    <property type="evidence" value="ECO:0000318"/>
    <property type="project" value="GO_Central"/>
</dbReference>
<evidence type="ECO:0000256" key="15">
    <source>
        <dbReference type="ARBA" id="ARBA00042251"/>
    </source>
</evidence>
<proteinExistence type="inferred from homology"/>
<accession>A0A9J7LM41</accession>
<dbReference type="PROSITE" id="PS00498">
    <property type="entry name" value="TYROSINASE_2"/>
    <property type="match status" value="1"/>
</dbReference>
<dbReference type="GO" id="GO:0042438">
    <property type="term" value="P:melanin biosynthetic process"/>
    <property type="evidence" value="ECO:0000318"/>
    <property type="project" value="GO_Central"/>
</dbReference>
<protein>
    <recommendedName>
        <fullName evidence="14">Tyrosinase</fullName>
        <ecNumber evidence="4">1.14.18.1</ecNumber>
    </recommendedName>
    <alternativeName>
        <fullName evidence="15">Monophenol monooxygenase</fullName>
    </alternativeName>
</protein>
<evidence type="ECO:0000256" key="8">
    <source>
        <dbReference type="ARBA" id="ARBA00023002"/>
    </source>
</evidence>
<dbReference type="PRINTS" id="PR00092">
    <property type="entry name" value="TYROSINASE"/>
</dbReference>
<dbReference type="PANTHER" id="PTHR11474:SF124">
    <property type="entry name" value="TYROSINASE"/>
    <property type="match status" value="1"/>
</dbReference>
<evidence type="ECO:0000256" key="1">
    <source>
        <dbReference type="ARBA" id="ARBA00001973"/>
    </source>
</evidence>
<evidence type="ECO:0000256" key="2">
    <source>
        <dbReference type="ARBA" id="ARBA00004573"/>
    </source>
</evidence>
<name>A0A9J7LM41_BRAFL</name>
<evidence type="ECO:0000256" key="5">
    <source>
        <dbReference type="ARBA" id="ARBA00022692"/>
    </source>
</evidence>
<keyword evidence="21" id="KW-1185">Reference proteome</keyword>
<gene>
    <name evidence="22" type="primary">LOC118421210</name>
</gene>
<dbReference type="OrthoDB" id="6132182at2759"/>
<evidence type="ECO:0000259" key="20">
    <source>
        <dbReference type="PROSITE" id="PS00498"/>
    </source>
</evidence>
<feature type="region of interest" description="Disordered" evidence="16">
    <location>
        <begin position="297"/>
        <end position="322"/>
    </location>
</feature>
<evidence type="ECO:0000256" key="10">
    <source>
        <dbReference type="ARBA" id="ARBA00023033"/>
    </source>
</evidence>
<keyword evidence="6" id="KW-0479">Metal-binding</keyword>
<dbReference type="GO" id="GO:0031410">
    <property type="term" value="C:cytoplasmic vesicle"/>
    <property type="evidence" value="ECO:0007669"/>
    <property type="project" value="UniProtKB-ARBA"/>
</dbReference>
<keyword evidence="13" id="KW-0325">Glycoprotein</keyword>
<keyword evidence="8" id="KW-0560">Oxidoreductase</keyword>
<dbReference type="OMA" id="ILEIWIN"/>
<keyword evidence="10" id="KW-0503">Monooxygenase</keyword>
<dbReference type="FunFam" id="1.10.1280.10:FF:000012">
    <property type="entry name" value="Uncharacterized protein"/>
    <property type="match status" value="1"/>
</dbReference>
<evidence type="ECO:0000256" key="4">
    <source>
        <dbReference type="ARBA" id="ARBA00011906"/>
    </source>
</evidence>
<evidence type="ECO:0000259" key="19">
    <source>
        <dbReference type="PROSITE" id="PS00497"/>
    </source>
</evidence>
<dbReference type="InterPro" id="IPR002227">
    <property type="entry name" value="Tyrosinase_Cu-bd"/>
</dbReference>
<dbReference type="PANTHER" id="PTHR11474">
    <property type="entry name" value="TYROSINASE FAMILY MEMBER"/>
    <property type="match status" value="1"/>
</dbReference>
<dbReference type="InterPro" id="IPR008922">
    <property type="entry name" value="Di-copper_centre_dom_sf"/>
</dbReference>
<evidence type="ECO:0000256" key="12">
    <source>
        <dbReference type="ARBA" id="ARBA00023136"/>
    </source>
</evidence>
<reference evidence="21" key="1">
    <citation type="journal article" date="2020" name="Nat. Ecol. Evol.">
        <title>Deeply conserved synteny resolves early events in vertebrate evolution.</title>
        <authorList>
            <person name="Simakov O."/>
            <person name="Marletaz F."/>
            <person name="Yue J.X."/>
            <person name="O'Connell B."/>
            <person name="Jenkins J."/>
            <person name="Brandt A."/>
            <person name="Calef R."/>
            <person name="Tung C.H."/>
            <person name="Huang T.K."/>
            <person name="Schmutz J."/>
            <person name="Satoh N."/>
            <person name="Yu J.K."/>
            <person name="Putnam N.H."/>
            <person name="Green R.E."/>
            <person name="Rokhsar D.S."/>
        </authorList>
    </citation>
    <scope>NUCLEOTIDE SEQUENCE [LARGE SCALE GENOMIC DNA]</scope>
    <source>
        <strain evidence="21">S238N-H82</strain>
    </source>
</reference>
<feature type="transmembrane region" description="Helical" evidence="17">
    <location>
        <begin position="502"/>
        <end position="522"/>
    </location>
</feature>
<keyword evidence="11" id="KW-0470">Melanin biosynthesis</keyword>
<dbReference type="GeneID" id="118421210"/>
<keyword evidence="12 17" id="KW-0472">Membrane</keyword>
<evidence type="ECO:0000256" key="11">
    <source>
        <dbReference type="ARBA" id="ARBA00023101"/>
    </source>
</evidence>
<comment type="subcellular location">
    <subcellularLocation>
        <location evidence="2">Melanosome membrane</location>
        <topology evidence="2">Single-pass type I membrane protein</topology>
    </subcellularLocation>
</comment>
<dbReference type="Gene3D" id="1.10.1280.10">
    <property type="entry name" value="Di-copper center containing domain from catechol oxidase"/>
    <property type="match status" value="1"/>
</dbReference>
<evidence type="ECO:0000256" key="9">
    <source>
        <dbReference type="ARBA" id="ARBA00023008"/>
    </source>
</evidence>
<organism evidence="21 22">
    <name type="scientific">Branchiostoma floridae</name>
    <name type="common">Florida lancelet</name>
    <name type="synonym">Amphioxus</name>
    <dbReference type="NCBI Taxonomy" id="7739"/>
    <lineage>
        <taxon>Eukaryota</taxon>
        <taxon>Metazoa</taxon>
        <taxon>Chordata</taxon>
        <taxon>Cephalochordata</taxon>
        <taxon>Leptocardii</taxon>
        <taxon>Amphioxiformes</taxon>
        <taxon>Branchiostomatidae</taxon>
        <taxon>Branchiostoma</taxon>
    </lineage>
</organism>
<keyword evidence="9" id="KW-0186">Copper</keyword>
<evidence type="ECO:0000256" key="13">
    <source>
        <dbReference type="ARBA" id="ARBA00023180"/>
    </source>
</evidence>
<feature type="signal peptide" evidence="18">
    <location>
        <begin position="1"/>
        <end position="19"/>
    </location>
</feature>
<evidence type="ECO:0000256" key="18">
    <source>
        <dbReference type="SAM" id="SignalP"/>
    </source>
</evidence>
<evidence type="ECO:0000256" key="16">
    <source>
        <dbReference type="SAM" id="MobiDB-lite"/>
    </source>
</evidence>
<evidence type="ECO:0000256" key="6">
    <source>
        <dbReference type="ARBA" id="ARBA00022723"/>
    </source>
</evidence>
<feature type="domain" description="Tyrosinase copper-binding" evidence="20">
    <location>
        <begin position="409"/>
        <end position="420"/>
    </location>
</feature>
<evidence type="ECO:0000313" key="21">
    <source>
        <dbReference type="Proteomes" id="UP000001554"/>
    </source>
</evidence>
<dbReference type="GO" id="GO:0004503">
    <property type="term" value="F:tyrosinase activity"/>
    <property type="evidence" value="ECO:0000318"/>
    <property type="project" value="GO_Central"/>
</dbReference>
<keyword evidence="7 18" id="KW-0732">Signal</keyword>
<feature type="chain" id="PRO_5039905676" description="Tyrosinase" evidence="18">
    <location>
        <begin position="20"/>
        <end position="547"/>
    </location>
</feature>
<keyword evidence="5 17" id="KW-0812">Transmembrane</keyword>
<dbReference type="RefSeq" id="XP_035684265.1">
    <property type="nucleotide sequence ID" value="XM_035828372.1"/>
</dbReference>
<keyword evidence="17" id="KW-1133">Transmembrane helix</keyword>
<evidence type="ECO:0000256" key="7">
    <source>
        <dbReference type="ARBA" id="ARBA00022729"/>
    </source>
</evidence>
<dbReference type="SUPFAM" id="SSF48056">
    <property type="entry name" value="Di-copper centre-containing domain"/>
    <property type="match status" value="1"/>
</dbReference>
<evidence type="ECO:0000313" key="22">
    <source>
        <dbReference type="RefSeq" id="XP_035684265.1"/>
    </source>
</evidence>
<dbReference type="GO" id="GO:0046872">
    <property type="term" value="F:metal ion binding"/>
    <property type="evidence" value="ECO:0007669"/>
    <property type="project" value="UniProtKB-KW"/>
</dbReference>
<comment type="cofactor">
    <cofactor evidence="1">
        <name>Cu(2+)</name>
        <dbReference type="ChEBI" id="CHEBI:29036"/>
    </cofactor>
</comment>
<reference evidence="22" key="2">
    <citation type="submission" date="2025-08" db="UniProtKB">
        <authorList>
            <consortium name="RefSeq"/>
        </authorList>
    </citation>
    <scope>IDENTIFICATION</scope>
    <source>
        <strain evidence="22">S238N-H82</strain>
        <tissue evidence="22">Testes</tissue>
    </source>
</reference>
<evidence type="ECO:0000256" key="17">
    <source>
        <dbReference type="SAM" id="Phobius"/>
    </source>
</evidence>
<dbReference type="AlphaFoldDB" id="A0A9J7LM41"/>
<comment type="similarity">
    <text evidence="3">Belongs to the tyrosinase family.</text>
</comment>
<dbReference type="InterPro" id="IPR050316">
    <property type="entry name" value="Tyrosinase/Hemocyanin"/>
</dbReference>